<dbReference type="KEGG" id="ccb:Clocel_3084"/>
<keyword evidence="2" id="KW-1185">Reference proteome</keyword>
<dbReference type="Proteomes" id="UP000002730">
    <property type="component" value="Chromosome"/>
</dbReference>
<reference evidence="1 2" key="1">
    <citation type="submission" date="2010-08" db="EMBL/GenBank/DDBJ databases">
        <title>Complete sequence of Clostridium cellulovorans 743B.</title>
        <authorList>
            <consortium name="US DOE Joint Genome Institute"/>
            <person name="Lucas S."/>
            <person name="Copeland A."/>
            <person name="Lapidus A."/>
            <person name="Cheng J.-F."/>
            <person name="Bruce D."/>
            <person name="Goodwin L."/>
            <person name="Pitluck S."/>
            <person name="Chertkov O."/>
            <person name="Detter J.C."/>
            <person name="Han C."/>
            <person name="Tapia R."/>
            <person name="Land M."/>
            <person name="Hauser L."/>
            <person name="Chang Y.-J."/>
            <person name="Jeffries C."/>
            <person name="Kyrpides N."/>
            <person name="Ivanova N."/>
            <person name="Mikhailova N."/>
            <person name="Hemme C.L."/>
            <person name="Woyke T."/>
        </authorList>
    </citation>
    <scope>NUCLEOTIDE SEQUENCE [LARGE SCALE GENOMIC DNA]</scope>
    <source>
        <strain evidence="2">ATCC 35296 / DSM 3052 / OCM 3 / 743B</strain>
    </source>
</reference>
<dbReference type="HOGENOM" id="CLU_120388_0_0_9"/>
<dbReference type="eggNOG" id="COG4506">
    <property type="taxonomic scope" value="Bacteria"/>
</dbReference>
<evidence type="ECO:0008006" key="3">
    <source>
        <dbReference type="Google" id="ProtNLM"/>
    </source>
</evidence>
<dbReference type="InterPro" id="IPR012674">
    <property type="entry name" value="Calycin"/>
</dbReference>
<dbReference type="Pfam" id="PF09148">
    <property type="entry name" value="DUF1934"/>
    <property type="match status" value="1"/>
</dbReference>
<protein>
    <recommendedName>
        <fullName evidence="3">DUF1934 domain-containing protein</fullName>
    </recommendedName>
</protein>
<dbReference type="RefSeq" id="WP_010075870.1">
    <property type="nucleotide sequence ID" value="NC_014393.1"/>
</dbReference>
<evidence type="ECO:0000313" key="2">
    <source>
        <dbReference type="Proteomes" id="UP000002730"/>
    </source>
</evidence>
<dbReference type="Gene3D" id="2.40.128.20">
    <property type="match status" value="1"/>
</dbReference>
<dbReference type="AlphaFoldDB" id="D9STP0"/>
<name>D9STP0_CLOC7</name>
<dbReference type="OrthoDB" id="1680906at2"/>
<evidence type="ECO:0000313" key="1">
    <source>
        <dbReference type="EMBL" id="ADL52774.1"/>
    </source>
</evidence>
<dbReference type="EMBL" id="CP002160">
    <property type="protein sequence ID" value="ADL52774.1"/>
    <property type="molecule type" value="Genomic_DNA"/>
</dbReference>
<accession>D9STP0</accession>
<dbReference type="STRING" id="573061.Clocel_3084"/>
<proteinExistence type="predicted"/>
<gene>
    <name evidence="1" type="ordered locus">Clocel_3084</name>
</gene>
<sequence length="145" mass="16605">MKRAIITISSKQSIEDEKIESITPGQFYERNGGYYAVYKETEISGMKGTTTTLKIKDGKVILIRTGTTKGKMEFADNHHYMCIYSTQYGDIELQMHTKSVDIDVNENGGEVFIDYSINLDQDMPIFTKMHINIRTMKDDEEEGIK</sequence>
<dbReference type="InterPro" id="IPR015231">
    <property type="entry name" value="DUF1934"/>
</dbReference>
<dbReference type="SUPFAM" id="SSF50814">
    <property type="entry name" value="Lipocalins"/>
    <property type="match status" value="1"/>
</dbReference>
<organism evidence="1 2">
    <name type="scientific">Clostridium cellulovorans (strain ATCC 35296 / DSM 3052 / OCM 3 / 743B)</name>
    <dbReference type="NCBI Taxonomy" id="573061"/>
    <lineage>
        <taxon>Bacteria</taxon>
        <taxon>Bacillati</taxon>
        <taxon>Bacillota</taxon>
        <taxon>Clostridia</taxon>
        <taxon>Eubacteriales</taxon>
        <taxon>Clostridiaceae</taxon>
        <taxon>Clostridium</taxon>
    </lineage>
</organism>